<keyword evidence="4" id="KW-0804">Transcription</keyword>
<dbReference type="InterPro" id="IPR013324">
    <property type="entry name" value="RNA_pol_sigma_r3/r4-like"/>
</dbReference>
<accession>A0ABS3M7U3</accession>
<keyword evidence="8" id="KW-1185">Reference proteome</keyword>
<feature type="domain" description="RNA polymerase sigma-70 region 2" evidence="5">
    <location>
        <begin position="11"/>
        <end position="76"/>
    </location>
</feature>
<dbReference type="PANTHER" id="PTHR43133">
    <property type="entry name" value="RNA POLYMERASE ECF-TYPE SIGMA FACTO"/>
    <property type="match status" value="1"/>
</dbReference>
<dbReference type="PANTHER" id="PTHR43133:SF46">
    <property type="entry name" value="RNA POLYMERASE SIGMA-70 FACTOR ECF SUBFAMILY"/>
    <property type="match status" value="1"/>
</dbReference>
<dbReference type="InterPro" id="IPR007627">
    <property type="entry name" value="RNA_pol_sigma70_r2"/>
</dbReference>
<dbReference type="EMBL" id="JAERMS010000045">
    <property type="protein sequence ID" value="MBO1364253.1"/>
    <property type="molecule type" value="Genomic_DNA"/>
</dbReference>
<dbReference type="InterPro" id="IPR014284">
    <property type="entry name" value="RNA_pol_sigma-70_dom"/>
</dbReference>
<evidence type="ECO:0000256" key="4">
    <source>
        <dbReference type="ARBA" id="ARBA00023163"/>
    </source>
</evidence>
<evidence type="ECO:0000313" key="8">
    <source>
        <dbReference type="Proteomes" id="UP000664265"/>
    </source>
</evidence>
<reference evidence="7 8" key="1">
    <citation type="submission" date="2021-01" db="EMBL/GenBank/DDBJ databases">
        <title>Prevotella A2931 sp. nov.</title>
        <authorList>
            <person name="Buhl M."/>
            <person name="Oberhettinger P."/>
        </authorList>
    </citation>
    <scope>NUCLEOTIDE SEQUENCE [LARGE SCALE GENOMIC DNA]</scope>
    <source>
        <strain evidence="7 8">A2931</strain>
    </source>
</reference>
<comment type="caution">
    <text evidence="7">The sequence shown here is derived from an EMBL/GenBank/DDBJ whole genome shotgun (WGS) entry which is preliminary data.</text>
</comment>
<keyword evidence="3" id="KW-0731">Sigma factor</keyword>
<proteinExistence type="inferred from homology"/>
<comment type="similarity">
    <text evidence="1">Belongs to the sigma-70 factor family. ECF subfamily.</text>
</comment>
<feature type="domain" description="RNA polymerase sigma factor 70 region 4 type 2" evidence="6">
    <location>
        <begin position="103"/>
        <end position="153"/>
    </location>
</feature>
<dbReference type="Pfam" id="PF08281">
    <property type="entry name" value="Sigma70_r4_2"/>
    <property type="match status" value="1"/>
</dbReference>
<name>A0ABS3M7U3_9BACT</name>
<dbReference type="NCBIfam" id="TIGR02937">
    <property type="entry name" value="sigma70-ECF"/>
    <property type="match status" value="1"/>
</dbReference>
<evidence type="ECO:0000259" key="6">
    <source>
        <dbReference type="Pfam" id="PF08281"/>
    </source>
</evidence>
<gene>
    <name evidence="7" type="ORF">JHU38_10840</name>
</gene>
<evidence type="ECO:0000259" key="5">
    <source>
        <dbReference type="Pfam" id="PF04542"/>
    </source>
</evidence>
<dbReference type="InterPro" id="IPR013325">
    <property type="entry name" value="RNA_pol_sigma_r2"/>
</dbReference>
<organism evidence="7 8">
    <name type="scientific">Prevotella illustrans</name>
    <dbReference type="NCBI Taxonomy" id="2800387"/>
    <lineage>
        <taxon>Bacteria</taxon>
        <taxon>Pseudomonadati</taxon>
        <taxon>Bacteroidota</taxon>
        <taxon>Bacteroidia</taxon>
        <taxon>Bacteroidales</taxon>
        <taxon>Prevotellaceae</taxon>
        <taxon>Prevotella</taxon>
    </lineage>
</organism>
<dbReference type="Proteomes" id="UP000664265">
    <property type="component" value="Unassembled WGS sequence"/>
</dbReference>
<dbReference type="Gene3D" id="1.10.1740.10">
    <property type="match status" value="1"/>
</dbReference>
<dbReference type="RefSeq" id="WP_107581808.1">
    <property type="nucleotide sequence ID" value="NZ_JAERMS010000045.1"/>
</dbReference>
<evidence type="ECO:0000256" key="2">
    <source>
        <dbReference type="ARBA" id="ARBA00023015"/>
    </source>
</evidence>
<evidence type="ECO:0000256" key="3">
    <source>
        <dbReference type="ARBA" id="ARBA00023082"/>
    </source>
</evidence>
<dbReference type="InterPro" id="IPR013249">
    <property type="entry name" value="RNA_pol_sigma70_r4_t2"/>
</dbReference>
<evidence type="ECO:0000313" key="7">
    <source>
        <dbReference type="EMBL" id="MBO1364253.1"/>
    </source>
</evidence>
<protein>
    <submittedName>
        <fullName evidence="7">Sigma-70 family RNA polymerase sigma factor</fullName>
    </submittedName>
</protein>
<dbReference type="Gene3D" id="1.10.10.10">
    <property type="entry name" value="Winged helix-like DNA-binding domain superfamily/Winged helix DNA-binding domain"/>
    <property type="match status" value="1"/>
</dbReference>
<dbReference type="SUPFAM" id="SSF88946">
    <property type="entry name" value="Sigma2 domain of RNA polymerase sigma factors"/>
    <property type="match status" value="1"/>
</dbReference>
<evidence type="ECO:0000256" key="1">
    <source>
        <dbReference type="ARBA" id="ARBA00010641"/>
    </source>
</evidence>
<sequence length="164" mass="19410">MKQETTSIERLFRQHYSKMYHLARYILFDTDECHDVVSDVFARILEDKITLLPDTEEAFLLRSVRNRCLNLIARKSVKERATRQLLDDTTGVMAADDDERLDQLMLIISHLEPPLRQQILRLRYLQEMSYQEIADNLCVSKVTVYNHLSQAMDTIRKHLKTTKR</sequence>
<dbReference type="InterPro" id="IPR039425">
    <property type="entry name" value="RNA_pol_sigma-70-like"/>
</dbReference>
<dbReference type="Pfam" id="PF04542">
    <property type="entry name" value="Sigma70_r2"/>
    <property type="match status" value="1"/>
</dbReference>
<dbReference type="InterPro" id="IPR036388">
    <property type="entry name" value="WH-like_DNA-bd_sf"/>
</dbReference>
<keyword evidence="2" id="KW-0805">Transcription regulation</keyword>
<dbReference type="SUPFAM" id="SSF88659">
    <property type="entry name" value="Sigma3 and sigma4 domains of RNA polymerase sigma factors"/>
    <property type="match status" value="1"/>
</dbReference>